<dbReference type="EnsemblBacteria" id="CAD71490">
    <property type="protein sequence ID" value="CAD71490"/>
    <property type="gene ID" value="RB287"/>
</dbReference>
<dbReference type="AlphaFoldDB" id="Q7UZ00"/>
<evidence type="ECO:0000313" key="2">
    <source>
        <dbReference type="Proteomes" id="UP000001025"/>
    </source>
</evidence>
<dbReference type="InParanoid" id="Q7UZ00"/>
<organism evidence="1 2">
    <name type="scientific">Rhodopirellula baltica (strain DSM 10527 / NCIMB 13988 / SH1)</name>
    <dbReference type="NCBI Taxonomy" id="243090"/>
    <lineage>
        <taxon>Bacteria</taxon>
        <taxon>Pseudomonadati</taxon>
        <taxon>Planctomycetota</taxon>
        <taxon>Planctomycetia</taxon>
        <taxon>Pirellulales</taxon>
        <taxon>Pirellulaceae</taxon>
        <taxon>Rhodopirellula</taxon>
    </lineage>
</organism>
<name>Q7UZ00_RHOBA</name>
<dbReference type="HOGENOM" id="CLU_2344711_0_0_0"/>
<gene>
    <name evidence="1" type="ordered locus">RB287</name>
</gene>
<keyword evidence="2" id="KW-1185">Reference proteome</keyword>
<evidence type="ECO:0000313" key="1">
    <source>
        <dbReference type="EMBL" id="CAD71490.1"/>
    </source>
</evidence>
<dbReference type="KEGG" id="rba:RB287"/>
<dbReference type="EMBL" id="BX294133">
    <property type="protein sequence ID" value="CAD71490.1"/>
    <property type="molecule type" value="Genomic_DNA"/>
</dbReference>
<sequence length="97" mass="11131">MMGRKKTREPFVGTAPIRRAQSIPMFVFSNQFVGRMFPRLPGRRLSREFPARFTAEFVRKPVSRRKLAENAAVRTLHAKMARCEGDGGVRCYGRMAQ</sequence>
<dbReference type="Proteomes" id="UP000001025">
    <property type="component" value="Chromosome"/>
</dbReference>
<proteinExistence type="predicted"/>
<accession>Q7UZ00</accession>
<reference evidence="1 2" key="1">
    <citation type="journal article" date="2003" name="Proc. Natl. Acad. Sci. U.S.A.">
        <title>Complete genome sequence of the marine planctomycete Pirellula sp. strain 1.</title>
        <authorList>
            <person name="Gloeckner F.O."/>
            <person name="Kube M."/>
            <person name="Bauer M."/>
            <person name="Teeling H."/>
            <person name="Lombardot T."/>
            <person name="Ludwig W."/>
            <person name="Gade D."/>
            <person name="Beck A."/>
            <person name="Borzym K."/>
            <person name="Heitmann K."/>
            <person name="Rabus R."/>
            <person name="Schlesner H."/>
            <person name="Amann R."/>
            <person name="Reinhardt R."/>
        </authorList>
    </citation>
    <scope>NUCLEOTIDE SEQUENCE [LARGE SCALE GENOMIC DNA]</scope>
    <source>
        <strain evidence="2">DSM 10527 / NCIMB 13988 / SH1</strain>
    </source>
</reference>
<dbReference type="STRING" id="243090.RB287"/>
<protein>
    <submittedName>
        <fullName evidence="1">Uncharacterized protein</fullName>
    </submittedName>
</protein>